<protein>
    <submittedName>
        <fullName evidence="2">Uncharacterized protein</fullName>
    </submittedName>
</protein>
<dbReference type="EMBL" id="RBXO01000001">
    <property type="protein sequence ID" value="RKT55583.1"/>
    <property type="molecule type" value="Genomic_DNA"/>
</dbReference>
<feature type="region of interest" description="Disordered" evidence="1">
    <location>
        <begin position="26"/>
        <end position="53"/>
    </location>
</feature>
<dbReference type="RefSeq" id="WP_170211938.1">
    <property type="nucleotide sequence ID" value="NZ_RBXO01000001.1"/>
</dbReference>
<accession>A0A495W4J2</accession>
<evidence type="ECO:0000313" key="2">
    <source>
        <dbReference type="EMBL" id="RKT55583.1"/>
    </source>
</evidence>
<dbReference type="Proteomes" id="UP000282084">
    <property type="component" value="Unassembled WGS sequence"/>
</dbReference>
<reference evidence="2 3" key="1">
    <citation type="submission" date="2018-10" db="EMBL/GenBank/DDBJ databases">
        <title>Sequencing the genomes of 1000 actinobacteria strains.</title>
        <authorList>
            <person name="Klenk H.-P."/>
        </authorList>
    </citation>
    <scope>NUCLEOTIDE SEQUENCE [LARGE SCALE GENOMIC DNA]</scope>
    <source>
        <strain evidence="2 3">DSM 43800</strain>
    </source>
</reference>
<evidence type="ECO:0000313" key="3">
    <source>
        <dbReference type="Proteomes" id="UP000282084"/>
    </source>
</evidence>
<name>A0A495W4J2_9PSEU</name>
<evidence type="ECO:0000256" key="1">
    <source>
        <dbReference type="SAM" id="MobiDB-lite"/>
    </source>
</evidence>
<organism evidence="2 3">
    <name type="scientific">Saccharothrix australiensis</name>
    <dbReference type="NCBI Taxonomy" id="2072"/>
    <lineage>
        <taxon>Bacteria</taxon>
        <taxon>Bacillati</taxon>
        <taxon>Actinomycetota</taxon>
        <taxon>Actinomycetes</taxon>
        <taxon>Pseudonocardiales</taxon>
        <taxon>Pseudonocardiaceae</taxon>
        <taxon>Saccharothrix</taxon>
    </lineage>
</organism>
<sequence length="53" mass="5365">MAGDAGFDTVLPVLVHRLITETGRDVTELDTPGGSATAVGRLDGAVTPPRGFG</sequence>
<comment type="caution">
    <text evidence="2">The sequence shown here is derived from an EMBL/GenBank/DDBJ whole genome shotgun (WGS) entry which is preliminary data.</text>
</comment>
<proteinExistence type="predicted"/>
<dbReference type="AlphaFoldDB" id="A0A495W4J2"/>
<keyword evidence="3" id="KW-1185">Reference proteome</keyword>
<gene>
    <name evidence="2" type="ORF">C8E97_4260</name>
</gene>